<protein>
    <submittedName>
        <fullName evidence="1">Uncharacterized protein</fullName>
    </submittedName>
</protein>
<dbReference type="HOGENOM" id="CLU_3380789_0_0_9"/>
<organism evidence="1 2">
    <name type="scientific">Blautia obeum ATCC 29174</name>
    <dbReference type="NCBI Taxonomy" id="411459"/>
    <lineage>
        <taxon>Bacteria</taxon>
        <taxon>Bacillati</taxon>
        <taxon>Bacillota</taxon>
        <taxon>Clostridia</taxon>
        <taxon>Lachnospirales</taxon>
        <taxon>Lachnospiraceae</taxon>
        <taxon>Blautia</taxon>
    </lineage>
</organism>
<dbReference type="AlphaFoldDB" id="A5ZR94"/>
<dbReference type="EMBL" id="AAVO02000005">
    <property type="protein sequence ID" value="EDM87711.1"/>
    <property type="molecule type" value="Genomic_DNA"/>
</dbReference>
<proteinExistence type="predicted"/>
<comment type="caution">
    <text evidence="1">The sequence shown here is derived from an EMBL/GenBank/DDBJ whole genome shotgun (WGS) entry which is preliminary data.</text>
</comment>
<name>A5ZR94_9FIRM</name>
<gene>
    <name evidence="1" type="ORF">RUMOBE_01520</name>
</gene>
<sequence length="33" mass="3720">MCFEAVGDQVQGFALRIFLEFNFFGLFGQMSGI</sequence>
<evidence type="ECO:0000313" key="1">
    <source>
        <dbReference type="EMBL" id="EDM87711.1"/>
    </source>
</evidence>
<accession>A5ZR94</accession>
<reference evidence="1 2" key="1">
    <citation type="submission" date="2007-03" db="EMBL/GenBank/DDBJ databases">
        <authorList>
            <person name="Fulton L."/>
            <person name="Clifton S."/>
            <person name="Fulton B."/>
            <person name="Xu J."/>
            <person name="Minx P."/>
            <person name="Pepin K.H."/>
            <person name="Johnson M."/>
            <person name="Thiruvilangam P."/>
            <person name="Bhonagiri V."/>
            <person name="Nash W.E."/>
            <person name="Mardis E.R."/>
            <person name="Wilson R.K."/>
        </authorList>
    </citation>
    <scope>NUCLEOTIDE SEQUENCE [LARGE SCALE GENOMIC DNA]</scope>
    <source>
        <strain evidence="1 2">ATCC 29174</strain>
    </source>
</reference>
<evidence type="ECO:0000313" key="2">
    <source>
        <dbReference type="Proteomes" id="UP000006002"/>
    </source>
</evidence>
<dbReference type="Proteomes" id="UP000006002">
    <property type="component" value="Unassembled WGS sequence"/>
</dbReference>
<reference evidence="1 2" key="2">
    <citation type="submission" date="2007-04" db="EMBL/GenBank/DDBJ databases">
        <title>Draft genome sequence of Ruminococcus obeum (ATCC 29174).</title>
        <authorList>
            <person name="Sudarsanam P."/>
            <person name="Ley R."/>
            <person name="Guruge J."/>
            <person name="Turnbaugh P.J."/>
            <person name="Mahowald M."/>
            <person name="Liep D."/>
            <person name="Gordon J."/>
        </authorList>
    </citation>
    <scope>NUCLEOTIDE SEQUENCE [LARGE SCALE GENOMIC DNA]</scope>
    <source>
        <strain evidence="1 2">ATCC 29174</strain>
    </source>
</reference>